<dbReference type="Proteomes" id="UP000607653">
    <property type="component" value="Unassembled WGS sequence"/>
</dbReference>
<evidence type="ECO:0000256" key="1">
    <source>
        <dbReference type="SAM" id="MobiDB-lite"/>
    </source>
</evidence>
<keyword evidence="3" id="KW-1185">Reference proteome</keyword>
<proteinExistence type="predicted"/>
<gene>
    <name evidence="2" type="ORF">HUJ06_000620</name>
</gene>
<dbReference type="EMBL" id="DUZY01000006">
    <property type="protein sequence ID" value="DAD42390.1"/>
    <property type="molecule type" value="Genomic_DNA"/>
</dbReference>
<evidence type="ECO:0000313" key="2">
    <source>
        <dbReference type="EMBL" id="DAD42390.1"/>
    </source>
</evidence>
<feature type="region of interest" description="Disordered" evidence="1">
    <location>
        <begin position="1"/>
        <end position="20"/>
    </location>
</feature>
<protein>
    <submittedName>
        <fullName evidence="2">Uncharacterized protein</fullName>
    </submittedName>
</protein>
<evidence type="ECO:0000313" key="3">
    <source>
        <dbReference type="Proteomes" id="UP000607653"/>
    </source>
</evidence>
<reference evidence="2 3" key="1">
    <citation type="journal article" date="2020" name="Mol. Biol. Evol.">
        <title>Distinct Expression and Methylation Patterns for Genes with Different Fates following a Single Whole-Genome Duplication in Flowering Plants.</title>
        <authorList>
            <person name="Shi T."/>
            <person name="Rahmani R.S."/>
            <person name="Gugger P.F."/>
            <person name="Wang M."/>
            <person name="Li H."/>
            <person name="Zhang Y."/>
            <person name="Li Z."/>
            <person name="Wang Q."/>
            <person name="Van de Peer Y."/>
            <person name="Marchal K."/>
            <person name="Chen J."/>
        </authorList>
    </citation>
    <scope>NUCLEOTIDE SEQUENCE [LARGE SCALE GENOMIC DNA]</scope>
    <source>
        <tissue evidence="2">Leaf</tissue>
    </source>
</reference>
<name>A0A822ZD03_NELNU</name>
<dbReference type="AlphaFoldDB" id="A0A822ZD03"/>
<sequence>MHRSSTSSGKKAKEVYEINNNGDQESGGMYYRWDENTLKKLAEQGCFMLVTVLSYLGVLEPWPLHHGYRAAINGGSSHQRTNDEQIKRLYVLSMFDLNNSSS</sequence>
<comment type="caution">
    <text evidence="2">The sequence shown here is derived from an EMBL/GenBank/DDBJ whole genome shotgun (WGS) entry which is preliminary data.</text>
</comment>
<organism evidence="2 3">
    <name type="scientific">Nelumbo nucifera</name>
    <name type="common">Sacred lotus</name>
    <dbReference type="NCBI Taxonomy" id="4432"/>
    <lineage>
        <taxon>Eukaryota</taxon>
        <taxon>Viridiplantae</taxon>
        <taxon>Streptophyta</taxon>
        <taxon>Embryophyta</taxon>
        <taxon>Tracheophyta</taxon>
        <taxon>Spermatophyta</taxon>
        <taxon>Magnoliopsida</taxon>
        <taxon>Proteales</taxon>
        <taxon>Nelumbonaceae</taxon>
        <taxon>Nelumbo</taxon>
    </lineage>
</organism>
<accession>A0A822ZD03</accession>